<dbReference type="RefSeq" id="WP_317488385.1">
    <property type="nucleotide sequence ID" value="NZ_CP136051.1"/>
</dbReference>
<dbReference type="PANTHER" id="PTHR44520">
    <property type="entry name" value="RESPONSE REGULATOR RCP1-RELATED"/>
    <property type="match status" value="1"/>
</dbReference>
<dbReference type="InterPro" id="IPR052893">
    <property type="entry name" value="TCS_response_regulator"/>
</dbReference>
<sequence>MEELELNNTPKVSLVMLVDDNDTDNFLSKKIMEHVNFSENILIKNTGKSALEYLHQNQNDLDKIPDIIFLDINMPIVDGFVFLYEYENFPPQLHEKVKVVVLSSSNNKRDINQFLNNRFVHQFISKPLSEKALMELAATEA</sequence>
<dbReference type="SUPFAM" id="SSF52172">
    <property type="entry name" value="CheY-like"/>
    <property type="match status" value="1"/>
</dbReference>
<dbReference type="InterPro" id="IPR011006">
    <property type="entry name" value="CheY-like_superfamily"/>
</dbReference>
<keyword evidence="1" id="KW-0597">Phosphoprotein</keyword>
<organism evidence="3 4">
    <name type="scientific">Imperialibacter roseus</name>
    <dbReference type="NCBI Taxonomy" id="1324217"/>
    <lineage>
        <taxon>Bacteria</taxon>
        <taxon>Pseudomonadati</taxon>
        <taxon>Bacteroidota</taxon>
        <taxon>Cytophagia</taxon>
        <taxon>Cytophagales</taxon>
        <taxon>Flammeovirgaceae</taxon>
        <taxon>Imperialibacter</taxon>
    </lineage>
</organism>
<evidence type="ECO:0000313" key="3">
    <source>
        <dbReference type="EMBL" id="WOK05627.1"/>
    </source>
</evidence>
<dbReference type="InterPro" id="IPR001789">
    <property type="entry name" value="Sig_transdc_resp-reg_receiver"/>
</dbReference>
<dbReference type="Proteomes" id="UP001302349">
    <property type="component" value="Chromosome"/>
</dbReference>
<feature type="domain" description="Response regulatory" evidence="2">
    <location>
        <begin position="14"/>
        <end position="141"/>
    </location>
</feature>
<dbReference type="PANTHER" id="PTHR44520:SF2">
    <property type="entry name" value="RESPONSE REGULATOR RCP1"/>
    <property type="match status" value="1"/>
</dbReference>
<accession>A0ABZ0IKS7</accession>
<evidence type="ECO:0000313" key="4">
    <source>
        <dbReference type="Proteomes" id="UP001302349"/>
    </source>
</evidence>
<keyword evidence="4" id="KW-1185">Reference proteome</keyword>
<dbReference type="PROSITE" id="PS50110">
    <property type="entry name" value="RESPONSE_REGULATORY"/>
    <property type="match status" value="1"/>
</dbReference>
<dbReference type="Gene3D" id="3.40.50.2300">
    <property type="match status" value="1"/>
</dbReference>
<gene>
    <name evidence="3" type="ORF">RT717_21355</name>
</gene>
<dbReference type="SMART" id="SM00448">
    <property type="entry name" value="REC"/>
    <property type="match status" value="1"/>
</dbReference>
<evidence type="ECO:0000259" key="2">
    <source>
        <dbReference type="PROSITE" id="PS50110"/>
    </source>
</evidence>
<name>A0ABZ0IKS7_9BACT</name>
<dbReference type="Pfam" id="PF00072">
    <property type="entry name" value="Response_reg"/>
    <property type="match status" value="1"/>
</dbReference>
<evidence type="ECO:0000256" key="1">
    <source>
        <dbReference type="PROSITE-ProRule" id="PRU00169"/>
    </source>
</evidence>
<reference evidence="3 4" key="1">
    <citation type="journal article" date="2023" name="Microbiol. Resour. Announc.">
        <title>Complete Genome Sequence of Imperialibacter roseus strain P4T.</title>
        <authorList>
            <person name="Tizabi D.R."/>
            <person name="Bachvaroff T."/>
            <person name="Hill R.T."/>
        </authorList>
    </citation>
    <scope>NUCLEOTIDE SEQUENCE [LARGE SCALE GENOMIC DNA]</scope>
    <source>
        <strain evidence="3 4">P4T</strain>
    </source>
</reference>
<proteinExistence type="predicted"/>
<feature type="modified residue" description="4-aspartylphosphate" evidence="1">
    <location>
        <position position="71"/>
    </location>
</feature>
<protein>
    <submittedName>
        <fullName evidence="3">Response regulator</fullName>
    </submittedName>
</protein>
<dbReference type="EMBL" id="CP136051">
    <property type="protein sequence ID" value="WOK05627.1"/>
    <property type="molecule type" value="Genomic_DNA"/>
</dbReference>